<proteinExistence type="predicted"/>
<name>A0A0L9TEY9_PHAAN</name>
<organism evidence="1 2">
    <name type="scientific">Phaseolus angularis</name>
    <name type="common">Azuki bean</name>
    <name type="synonym">Vigna angularis</name>
    <dbReference type="NCBI Taxonomy" id="3914"/>
    <lineage>
        <taxon>Eukaryota</taxon>
        <taxon>Viridiplantae</taxon>
        <taxon>Streptophyta</taxon>
        <taxon>Embryophyta</taxon>
        <taxon>Tracheophyta</taxon>
        <taxon>Spermatophyta</taxon>
        <taxon>Magnoliopsida</taxon>
        <taxon>eudicotyledons</taxon>
        <taxon>Gunneridae</taxon>
        <taxon>Pentapetalae</taxon>
        <taxon>rosids</taxon>
        <taxon>fabids</taxon>
        <taxon>Fabales</taxon>
        <taxon>Fabaceae</taxon>
        <taxon>Papilionoideae</taxon>
        <taxon>50 kb inversion clade</taxon>
        <taxon>NPAAA clade</taxon>
        <taxon>indigoferoid/millettioid clade</taxon>
        <taxon>Phaseoleae</taxon>
        <taxon>Vigna</taxon>
    </lineage>
</organism>
<accession>A0A0L9TEY9</accession>
<dbReference type="AlphaFoldDB" id="A0A0L9TEY9"/>
<protein>
    <submittedName>
        <fullName evidence="1">Uncharacterized protein</fullName>
    </submittedName>
</protein>
<evidence type="ECO:0000313" key="1">
    <source>
        <dbReference type="EMBL" id="KOM29200.1"/>
    </source>
</evidence>
<reference evidence="2" key="1">
    <citation type="journal article" date="2015" name="Proc. Natl. Acad. Sci. U.S.A.">
        <title>Genome sequencing of adzuki bean (Vigna angularis) provides insight into high starch and low fat accumulation and domestication.</title>
        <authorList>
            <person name="Yang K."/>
            <person name="Tian Z."/>
            <person name="Chen C."/>
            <person name="Luo L."/>
            <person name="Zhao B."/>
            <person name="Wang Z."/>
            <person name="Yu L."/>
            <person name="Li Y."/>
            <person name="Sun Y."/>
            <person name="Li W."/>
            <person name="Chen Y."/>
            <person name="Li Y."/>
            <person name="Zhang Y."/>
            <person name="Ai D."/>
            <person name="Zhao J."/>
            <person name="Shang C."/>
            <person name="Ma Y."/>
            <person name="Wu B."/>
            <person name="Wang M."/>
            <person name="Gao L."/>
            <person name="Sun D."/>
            <person name="Zhang P."/>
            <person name="Guo F."/>
            <person name="Wang W."/>
            <person name="Li Y."/>
            <person name="Wang J."/>
            <person name="Varshney R.K."/>
            <person name="Wang J."/>
            <person name="Ling H.Q."/>
            <person name="Wan P."/>
        </authorList>
    </citation>
    <scope>NUCLEOTIDE SEQUENCE</scope>
    <source>
        <strain evidence="2">cv. Jingnong 6</strain>
    </source>
</reference>
<gene>
    <name evidence="1" type="ORF">LR48_Vigan635s012500</name>
</gene>
<dbReference type="OMA" id="EVANYAM"/>
<sequence length="80" mass="9126">MASSQEQLRKIALEGFDLVEKLYGRRCSSSAEGIWVVRQLPDEEVEKPPVKTIEVANYAMAAAYPRAKPYNNRWGRPIVF</sequence>
<dbReference type="Gramene" id="KOM29200">
    <property type="protein sequence ID" value="KOM29200"/>
    <property type="gene ID" value="LR48_Vigan635s012500"/>
</dbReference>
<evidence type="ECO:0000313" key="2">
    <source>
        <dbReference type="Proteomes" id="UP000053144"/>
    </source>
</evidence>
<dbReference type="Proteomes" id="UP000053144">
    <property type="component" value="Unassembled WGS sequence"/>
</dbReference>
<dbReference type="EMBL" id="KQ258467">
    <property type="protein sequence ID" value="KOM29200.1"/>
    <property type="molecule type" value="Genomic_DNA"/>
</dbReference>